<sequence length="69" mass="8137">MKVYIELLSDCELESSRENEATLDELMRVNEKINVNIQQFQSFQKMRLGQQESFDLYDDRSRKHAAPAV</sequence>
<keyword evidence="2" id="KW-1185">Reference proteome</keyword>
<reference evidence="1 2" key="1">
    <citation type="submission" date="2018-11" db="EMBL/GenBank/DDBJ databases">
        <authorList>
            <consortium name="Pathogen Informatics"/>
        </authorList>
    </citation>
    <scope>NUCLEOTIDE SEQUENCE [LARGE SCALE GENOMIC DNA]</scope>
</reference>
<evidence type="ECO:0000313" key="2">
    <source>
        <dbReference type="Proteomes" id="UP000281553"/>
    </source>
</evidence>
<gene>
    <name evidence="1" type="ORF">DILT_LOCUS18258</name>
</gene>
<evidence type="ECO:0000313" key="1">
    <source>
        <dbReference type="EMBL" id="VDN40486.1"/>
    </source>
</evidence>
<dbReference type="EMBL" id="UYRU01098781">
    <property type="protein sequence ID" value="VDN40486.1"/>
    <property type="molecule type" value="Genomic_DNA"/>
</dbReference>
<proteinExistence type="predicted"/>
<dbReference type="AlphaFoldDB" id="A0A3P7RBI4"/>
<dbReference type="Proteomes" id="UP000281553">
    <property type="component" value="Unassembled WGS sequence"/>
</dbReference>
<name>A0A3P7RBI4_DIBLA</name>
<protein>
    <submittedName>
        <fullName evidence="1">Uncharacterized protein</fullName>
    </submittedName>
</protein>
<organism evidence="1 2">
    <name type="scientific">Dibothriocephalus latus</name>
    <name type="common">Fish tapeworm</name>
    <name type="synonym">Diphyllobothrium latum</name>
    <dbReference type="NCBI Taxonomy" id="60516"/>
    <lineage>
        <taxon>Eukaryota</taxon>
        <taxon>Metazoa</taxon>
        <taxon>Spiralia</taxon>
        <taxon>Lophotrochozoa</taxon>
        <taxon>Platyhelminthes</taxon>
        <taxon>Cestoda</taxon>
        <taxon>Eucestoda</taxon>
        <taxon>Diphyllobothriidea</taxon>
        <taxon>Diphyllobothriidae</taxon>
        <taxon>Dibothriocephalus</taxon>
    </lineage>
</organism>
<accession>A0A3P7RBI4</accession>